<organism evidence="1 2">
    <name type="scientific">Compostibacter hankyongensis</name>
    <dbReference type="NCBI Taxonomy" id="1007089"/>
    <lineage>
        <taxon>Bacteria</taxon>
        <taxon>Pseudomonadati</taxon>
        <taxon>Bacteroidota</taxon>
        <taxon>Chitinophagia</taxon>
        <taxon>Chitinophagales</taxon>
        <taxon>Chitinophagaceae</taxon>
        <taxon>Compostibacter</taxon>
    </lineage>
</organism>
<gene>
    <name evidence="1" type="ORF">GCM10023143_25410</name>
</gene>
<proteinExistence type="predicted"/>
<protein>
    <recommendedName>
        <fullName evidence="3">Peptidase S74 domain-containing protein</fullName>
    </recommendedName>
</protein>
<dbReference type="Proteomes" id="UP001501207">
    <property type="component" value="Unassembled WGS sequence"/>
</dbReference>
<comment type="caution">
    <text evidence="1">The sequence shown here is derived from an EMBL/GenBank/DDBJ whole genome shotgun (WGS) entry which is preliminary data.</text>
</comment>
<sequence length="321" mass="34499">MGQTLFAPSGTLGSSTTANVGIGASNPSARLQIKGSDTYDAVLRLTNSGTTGGDWSLISTNAHWTAGGNKLLISYKAPGTTTTKFSIDSLGSVGIGTAYPETRLFVEGGAVTLHNPTDSPFGYNIDMDIAGGWAREYSFSYGGTGKLFSFGVFATSGTLYYGYIGGNTTTGTVHPHPWMAFLPSGNVLIGKTAQTNAAYKLDVNGNVRANKVVVNTTGADFVFDPGYALPSLDSLNGYIQTYRHLPDVSPAETMQREGLDVGDNQIKLLQKVEELTLYVIDLYKQQQLQNKEIAALKKENLALKQQLQIKCLNRKQTFPNR</sequence>
<name>A0ABP8G014_9BACT</name>
<evidence type="ECO:0000313" key="1">
    <source>
        <dbReference type="EMBL" id="GAA4314516.1"/>
    </source>
</evidence>
<evidence type="ECO:0008006" key="3">
    <source>
        <dbReference type="Google" id="ProtNLM"/>
    </source>
</evidence>
<evidence type="ECO:0000313" key="2">
    <source>
        <dbReference type="Proteomes" id="UP001501207"/>
    </source>
</evidence>
<reference evidence="2" key="1">
    <citation type="journal article" date="2019" name="Int. J. Syst. Evol. Microbiol.">
        <title>The Global Catalogue of Microorganisms (GCM) 10K type strain sequencing project: providing services to taxonomists for standard genome sequencing and annotation.</title>
        <authorList>
            <consortium name="The Broad Institute Genomics Platform"/>
            <consortium name="The Broad Institute Genome Sequencing Center for Infectious Disease"/>
            <person name="Wu L."/>
            <person name="Ma J."/>
        </authorList>
    </citation>
    <scope>NUCLEOTIDE SEQUENCE [LARGE SCALE GENOMIC DNA]</scope>
    <source>
        <strain evidence="2">JCM 17664</strain>
    </source>
</reference>
<accession>A0ABP8G014</accession>
<keyword evidence="2" id="KW-1185">Reference proteome</keyword>
<dbReference type="EMBL" id="BAABFN010000006">
    <property type="protein sequence ID" value="GAA4314516.1"/>
    <property type="molecule type" value="Genomic_DNA"/>
</dbReference>